<reference evidence="1 2" key="1">
    <citation type="submission" date="2016-10" db="EMBL/GenBank/DDBJ databases">
        <authorList>
            <person name="de Groot N.N."/>
        </authorList>
    </citation>
    <scope>NUCLEOTIDE SEQUENCE [LARGE SCALE GENOMIC DNA]</scope>
    <source>
        <strain evidence="1 2">DSM 10317</strain>
    </source>
</reference>
<dbReference type="EMBL" id="FMWK01000009">
    <property type="protein sequence ID" value="SCZ79528.1"/>
    <property type="molecule type" value="Genomic_DNA"/>
</dbReference>
<protein>
    <submittedName>
        <fullName evidence="1">Uncharacterized protein</fullName>
    </submittedName>
</protein>
<name>A0A1G5S095_PSEXY</name>
<dbReference type="Proteomes" id="UP000199428">
    <property type="component" value="Unassembled WGS sequence"/>
</dbReference>
<evidence type="ECO:0000313" key="1">
    <source>
        <dbReference type="EMBL" id="SCZ79528.1"/>
    </source>
</evidence>
<organism evidence="1 2">
    <name type="scientific">Pseudobutyrivibrio xylanivorans</name>
    <dbReference type="NCBI Taxonomy" id="185007"/>
    <lineage>
        <taxon>Bacteria</taxon>
        <taxon>Bacillati</taxon>
        <taxon>Bacillota</taxon>
        <taxon>Clostridia</taxon>
        <taxon>Lachnospirales</taxon>
        <taxon>Lachnospiraceae</taxon>
        <taxon>Pseudobutyrivibrio</taxon>
    </lineage>
</organism>
<proteinExistence type="predicted"/>
<dbReference type="RefSeq" id="WP_090162916.1">
    <property type="nucleotide sequence ID" value="NZ_FMWK01000009.1"/>
</dbReference>
<accession>A0A1G5S095</accession>
<dbReference type="AlphaFoldDB" id="A0A1G5S095"/>
<sequence>MSVRRKMHTIYAYYENKYKVAWVPNEDFGYEGEPKYYEESPVLIIYFSKSKQYAILANVDVCSLYKKVRRFGKEKWISVTHNHPEGDFTEDGSEVIACIDKLIDFAK</sequence>
<evidence type="ECO:0000313" key="2">
    <source>
        <dbReference type="Proteomes" id="UP000199428"/>
    </source>
</evidence>
<gene>
    <name evidence="1" type="ORF">SAMN02910350_01823</name>
</gene>